<dbReference type="CDD" id="cd15830">
    <property type="entry name" value="BamD"/>
    <property type="match status" value="1"/>
</dbReference>
<dbReference type="Gene3D" id="1.25.40.10">
    <property type="entry name" value="Tetratricopeptide repeat domain"/>
    <property type="match status" value="1"/>
</dbReference>
<keyword evidence="3 4" id="KW-0998">Cell outer membrane</keyword>
<dbReference type="Pfam" id="PF13525">
    <property type="entry name" value="YfiO"/>
    <property type="match status" value="1"/>
</dbReference>
<dbReference type="AlphaFoldDB" id="A0A7M3T7L4"/>
<keyword evidence="1 4" id="KW-0732">Signal</keyword>
<keyword evidence="2 4" id="KW-0472">Membrane</keyword>
<dbReference type="Proteomes" id="UP000503336">
    <property type="component" value="Chromosome"/>
</dbReference>
<name>A0A7M3T7L4_9RHOB</name>
<evidence type="ECO:0000313" key="7">
    <source>
        <dbReference type="Proteomes" id="UP000503336"/>
    </source>
</evidence>
<comment type="subunit">
    <text evidence="4">Part of the Bam complex.</text>
</comment>
<dbReference type="EMBL" id="CP049056">
    <property type="protein sequence ID" value="QIE57995.1"/>
    <property type="molecule type" value="Genomic_DNA"/>
</dbReference>
<dbReference type="InterPro" id="IPR017689">
    <property type="entry name" value="BamD"/>
</dbReference>
<comment type="subcellular location">
    <subcellularLocation>
        <location evidence="4">Cell outer membrane</location>
    </subcellularLocation>
</comment>
<evidence type="ECO:0000256" key="2">
    <source>
        <dbReference type="ARBA" id="ARBA00023136"/>
    </source>
</evidence>
<dbReference type="RefSeq" id="WP_165103919.1">
    <property type="nucleotide sequence ID" value="NZ_CP049056.1"/>
</dbReference>
<keyword evidence="7" id="KW-1185">Reference proteome</keyword>
<dbReference type="InterPro" id="IPR011990">
    <property type="entry name" value="TPR-like_helical_dom_sf"/>
</dbReference>
<accession>A0A7M3T7L4</accession>
<dbReference type="HAMAP" id="MF_00922">
    <property type="entry name" value="OM_assembly_BamD"/>
    <property type="match status" value="1"/>
</dbReference>
<dbReference type="GO" id="GO:0051205">
    <property type="term" value="P:protein insertion into membrane"/>
    <property type="evidence" value="ECO:0007669"/>
    <property type="project" value="UniProtKB-UniRule"/>
</dbReference>
<protein>
    <recommendedName>
        <fullName evidence="4">Outer membrane protein assembly factor BamD</fullName>
    </recommendedName>
</protein>
<evidence type="ECO:0000256" key="1">
    <source>
        <dbReference type="ARBA" id="ARBA00022729"/>
    </source>
</evidence>
<comment type="similarity">
    <text evidence="4">Belongs to the BamD family.</text>
</comment>
<feature type="domain" description="Outer membrane lipoprotein BamD-like" evidence="5">
    <location>
        <begin position="40"/>
        <end position="233"/>
    </location>
</feature>
<organism evidence="6 7">
    <name type="scientific">Pikeienuella piscinae</name>
    <dbReference type="NCBI Taxonomy" id="2748098"/>
    <lineage>
        <taxon>Bacteria</taxon>
        <taxon>Pseudomonadati</taxon>
        <taxon>Pseudomonadota</taxon>
        <taxon>Alphaproteobacteria</taxon>
        <taxon>Rhodobacterales</taxon>
        <taxon>Paracoccaceae</taxon>
        <taxon>Pikeienuella</taxon>
    </lineage>
</organism>
<sequence length="282" mass="31711">MISAASLCRPNPGALLAVLFGGLALAGCSDEKSLVDDVRPAEEIFAEADFNAIEGDYVEAAQGYDEVERLYPYSTLAKTAMIRSAESYYRGGKYDEARLAAQRYLDFFPSDDDAAYAQYIVALTYYDQISDVERDQGDTIRARQALSEVIERYPDSDYARDAVLKRDLTLDNLAGKEMQIGRYYLGRGHYIAAINRFRRVVEQYSTTSQTPEALHRLVECYLGLGVTNEAQNAAAVLGYNYPGSEWYVDSYALLTGQRLGPEIDEESWLSRNFRKIVYGDQF</sequence>
<gene>
    <name evidence="4" type="primary">bamD</name>
    <name evidence="6" type="ORF">G5B40_20705</name>
</gene>
<dbReference type="GO" id="GO:0009279">
    <property type="term" value="C:cell outer membrane"/>
    <property type="evidence" value="ECO:0007669"/>
    <property type="project" value="UniProtKB-SubCell"/>
</dbReference>
<dbReference type="SUPFAM" id="SSF48452">
    <property type="entry name" value="TPR-like"/>
    <property type="match status" value="2"/>
</dbReference>
<proteinExistence type="inferred from homology"/>
<evidence type="ECO:0000256" key="4">
    <source>
        <dbReference type="HAMAP-Rule" id="MF_00922"/>
    </source>
</evidence>
<dbReference type="NCBIfam" id="TIGR03302">
    <property type="entry name" value="OM_YfiO"/>
    <property type="match status" value="1"/>
</dbReference>
<comment type="function">
    <text evidence="4">Part of the outer membrane protein assembly complex, which is involved in assembly and insertion of beta-barrel proteins into the outer membrane.</text>
</comment>
<reference evidence="6 7" key="1">
    <citation type="submission" date="2020-02" db="EMBL/GenBank/DDBJ databases">
        <title>complete genome sequence of Rhodobacteraceae bacterium.</title>
        <authorList>
            <person name="Park J."/>
            <person name="Kim Y.-S."/>
            <person name="Kim K.-H."/>
        </authorList>
    </citation>
    <scope>NUCLEOTIDE SEQUENCE [LARGE SCALE GENOMIC DNA]</scope>
    <source>
        <strain evidence="6 7">RR4-56</strain>
    </source>
</reference>
<dbReference type="KEGG" id="hdh:G5B40_20705"/>
<evidence type="ECO:0000313" key="6">
    <source>
        <dbReference type="EMBL" id="QIE57995.1"/>
    </source>
</evidence>
<evidence type="ECO:0000259" key="5">
    <source>
        <dbReference type="Pfam" id="PF13525"/>
    </source>
</evidence>
<dbReference type="InterPro" id="IPR039565">
    <property type="entry name" value="BamD-like"/>
</dbReference>
<dbReference type="GO" id="GO:0043165">
    <property type="term" value="P:Gram-negative-bacterium-type cell outer membrane assembly"/>
    <property type="evidence" value="ECO:0007669"/>
    <property type="project" value="UniProtKB-UniRule"/>
</dbReference>
<evidence type="ECO:0000256" key="3">
    <source>
        <dbReference type="ARBA" id="ARBA00023237"/>
    </source>
</evidence>